<keyword evidence="3" id="KW-1185">Reference proteome</keyword>
<evidence type="ECO:0000313" key="2">
    <source>
        <dbReference type="EMBL" id="PJZ03078.1"/>
    </source>
</evidence>
<reference evidence="2 3" key="1">
    <citation type="submission" date="2017-11" db="EMBL/GenBank/DDBJ databases">
        <title>The genome sequence of Pantoea rodasii DSM 26611.</title>
        <authorList>
            <person name="Gao J."/>
            <person name="Mao X."/>
            <person name="Sun J."/>
        </authorList>
    </citation>
    <scope>NUCLEOTIDE SEQUENCE [LARGE SCALE GENOMIC DNA]</scope>
    <source>
        <strain evidence="2 3">DSM 26611</strain>
    </source>
</reference>
<organism evidence="2 3">
    <name type="scientific">Pantoea rodasii</name>
    <dbReference type="NCBI Taxonomy" id="1076549"/>
    <lineage>
        <taxon>Bacteria</taxon>
        <taxon>Pseudomonadati</taxon>
        <taxon>Pseudomonadota</taxon>
        <taxon>Gammaproteobacteria</taxon>
        <taxon>Enterobacterales</taxon>
        <taxon>Erwiniaceae</taxon>
        <taxon>Pantoea</taxon>
    </lineage>
</organism>
<dbReference type="STRING" id="1076549.HA45_04595"/>
<gene>
    <name evidence="2" type="ORF">PRCB_23690</name>
</gene>
<dbReference type="Gene3D" id="3.30.70.360">
    <property type="match status" value="1"/>
</dbReference>
<dbReference type="Proteomes" id="UP000232062">
    <property type="component" value="Unassembled WGS sequence"/>
</dbReference>
<protein>
    <recommendedName>
        <fullName evidence="1">Peptidase M20 dimerisation domain-containing protein</fullName>
    </recommendedName>
</protein>
<evidence type="ECO:0000313" key="3">
    <source>
        <dbReference type="Proteomes" id="UP000232062"/>
    </source>
</evidence>
<dbReference type="SUPFAM" id="SSF55031">
    <property type="entry name" value="Bacterial exopeptidase dimerisation domain"/>
    <property type="match status" value="1"/>
</dbReference>
<dbReference type="EMBL" id="PIQI01000029">
    <property type="protein sequence ID" value="PJZ03078.1"/>
    <property type="molecule type" value="Genomic_DNA"/>
</dbReference>
<dbReference type="OrthoDB" id="7055905at2"/>
<feature type="domain" description="Peptidase M20 dimerisation" evidence="1">
    <location>
        <begin position="12"/>
        <end position="100"/>
    </location>
</feature>
<dbReference type="AlphaFoldDB" id="A0A2M9W6D5"/>
<dbReference type="InterPro" id="IPR036264">
    <property type="entry name" value="Bact_exopeptidase_dim_dom"/>
</dbReference>
<dbReference type="InterPro" id="IPR011650">
    <property type="entry name" value="Peptidase_M20_dimer"/>
</dbReference>
<name>A0A2M9W6D5_9GAMM</name>
<dbReference type="PANTHER" id="PTHR11014">
    <property type="entry name" value="PEPTIDASE M20 FAMILY MEMBER"/>
    <property type="match status" value="1"/>
</dbReference>
<proteinExistence type="predicted"/>
<evidence type="ECO:0000259" key="1">
    <source>
        <dbReference type="Pfam" id="PF07687"/>
    </source>
</evidence>
<sequence length="125" mass="13344">MTMTGKTLPAQRFHITLTGKGAHAARPHEGIDVIVIGSHIISALYALPGRHRQWTLGVTRITAGNSWNVLPQTAEIEGIVRSQDQYTDAQITTLIAGIAAGFGAETHVNWQPLSATEPGAPAWAL</sequence>
<dbReference type="Pfam" id="PF07687">
    <property type="entry name" value="M20_dimer"/>
    <property type="match status" value="1"/>
</dbReference>
<dbReference type="PANTHER" id="PTHR11014:SF63">
    <property type="entry name" value="METALLOPEPTIDASE, PUTATIVE (AFU_ORTHOLOGUE AFUA_6G09600)-RELATED"/>
    <property type="match status" value="1"/>
</dbReference>
<comment type="caution">
    <text evidence="2">The sequence shown here is derived from an EMBL/GenBank/DDBJ whole genome shotgun (WGS) entry which is preliminary data.</text>
</comment>
<dbReference type="InterPro" id="IPR017439">
    <property type="entry name" value="Amidohydrolase"/>
</dbReference>
<accession>A0A2M9W6D5</accession>
<dbReference type="GO" id="GO:0016787">
    <property type="term" value="F:hydrolase activity"/>
    <property type="evidence" value="ECO:0007669"/>
    <property type="project" value="UniProtKB-KW"/>
</dbReference>